<evidence type="ECO:0000256" key="1">
    <source>
        <dbReference type="SAM" id="SignalP"/>
    </source>
</evidence>
<sequence>MKTIKLLLIIFLITTQQTYAQRKTENKKEIRFIIEAYSKSVIDRDSTTFYGLFNDGIVTWCAALKDRSQAKEIEKKGTKSVGSNYFSGSYKGFLRSLFRYKSTEDKFDNIIIIEDGTVATVSMDYSFWANNKMTNWGGKYLSLIKRDGKWKITSVIYSLELTDYFEQPTLKERQKISESKRCKIIGSKAGDAI</sequence>
<dbReference type="OrthoDB" id="760475at2"/>
<dbReference type="InterPro" id="IPR032710">
    <property type="entry name" value="NTF2-like_dom_sf"/>
</dbReference>
<accession>A0A1H2CEX5</accession>
<evidence type="ECO:0000313" key="2">
    <source>
        <dbReference type="EMBL" id="SDT69003.1"/>
    </source>
</evidence>
<organism evidence="2 3">
    <name type="scientific">Mucilaginibacter mallensis</name>
    <dbReference type="NCBI Taxonomy" id="652787"/>
    <lineage>
        <taxon>Bacteria</taxon>
        <taxon>Pseudomonadati</taxon>
        <taxon>Bacteroidota</taxon>
        <taxon>Sphingobacteriia</taxon>
        <taxon>Sphingobacteriales</taxon>
        <taxon>Sphingobacteriaceae</taxon>
        <taxon>Mucilaginibacter</taxon>
    </lineage>
</organism>
<reference evidence="2 3" key="1">
    <citation type="submission" date="2016-10" db="EMBL/GenBank/DDBJ databases">
        <authorList>
            <person name="de Groot N.N."/>
        </authorList>
    </citation>
    <scope>NUCLEOTIDE SEQUENCE [LARGE SCALE GENOMIC DNA]</scope>
    <source>
        <strain evidence="2 3">MP1X4</strain>
    </source>
</reference>
<dbReference type="EMBL" id="LT629740">
    <property type="protein sequence ID" value="SDT69003.1"/>
    <property type="molecule type" value="Genomic_DNA"/>
</dbReference>
<evidence type="ECO:0008006" key="4">
    <source>
        <dbReference type="Google" id="ProtNLM"/>
    </source>
</evidence>
<dbReference type="AlphaFoldDB" id="A0A1H2CEX5"/>
<protein>
    <recommendedName>
        <fullName evidence="4">Lumazine-binding</fullName>
    </recommendedName>
</protein>
<dbReference type="Gene3D" id="3.10.450.50">
    <property type="match status" value="1"/>
</dbReference>
<dbReference type="STRING" id="652787.SAMN05216490_4972"/>
<dbReference type="RefSeq" id="WP_091379748.1">
    <property type="nucleotide sequence ID" value="NZ_LT629740.1"/>
</dbReference>
<dbReference type="Proteomes" id="UP000199679">
    <property type="component" value="Chromosome I"/>
</dbReference>
<dbReference type="SUPFAM" id="SSF54427">
    <property type="entry name" value="NTF2-like"/>
    <property type="match status" value="1"/>
</dbReference>
<feature type="chain" id="PRO_5009270996" description="Lumazine-binding" evidence="1">
    <location>
        <begin position="21"/>
        <end position="193"/>
    </location>
</feature>
<evidence type="ECO:0000313" key="3">
    <source>
        <dbReference type="Proteomes" id="UP000199679"/>
    </source>
</evidence>
<gene>
    <name evidence="2" type="ORF">SAMN05216490_4972</name>
</gene>
<proteinExistence type="predicted"/>
<name>A0A1H2CEX5_MUCMA</name>
<keyword evidence="3" id="KW-1185">Reference proteome</keyword>
<feature type="signal peptide" evidence="1">
    <location>
        <begin position="1"/>
        <end position="20"/>
    </location>
</feature>
<keyword evidence="1" id="KW-0732">Signal</keyword>